<dbReference type="EMBL" id="JALBUT010000008">
    <property type="protein sequence ID" value="MDX8416052.1"/>
    <property type="molecule type" value="Genomic_DNA"/>
</dbReference>
<feature type="transmembrane region" description="Helical" evidence="6">
    <location>
        <begin position="54"/>
        <end position="73"/>
    </location>
</feature>
<keyword evidence="8" id="KW-1185">Reference proteome</keyword>
<keyword evidence="5 6" id="KW-0472">Membrane</keyword>
<feature type="transmembrane region" description="Helical" evidence="6">
    <location>
        <begin position="80"/>
        <end position="100"/>
    </location>
</feature>
<feature type="transmembrane region" description="Helical" evidence="6">
    <location>
        <begin position="20"/>
        <end position="39"/>
    </location>
</feature>
<name>A0ABU4WKP9_9BACT</name>
<feature type="transmembrane region" description="Helical" evidence="6">
    <location>
        <begin position="398"/>
        <end position="417"/>
    </location>
</feature>
<feature type="transmembrane region" description="Helical" evidence="6">
    <location>
        <begin position="362"/>
        <end position="386"/>
    </location>
</feature>
<evidence type="ECO:0000313" key="8">
    <source>
        <dbReference type="Proteomes" id="UP001275932"/>
    </source>
</evidence>
<proteinExistence type="predicted"/>
<keyword evidence="3" id="KW-0133">Cell shape</keyword>
<keyword evidence="2 6" id="KW-0812">Transmembrane</keyword>
<accession>A0ABU4WKP9</accession>
<reference evidence="7 8" key="1">
    <citation type="submission" date="2022-03" db="EMBL/GenBank/DDBJ databases">
        <title>Novel taxa within the pig intestine.</title>
        <authorList>
            <person name="Wylensek D."/>
            <person name="Bishof K."/>
            <person name="Afrizal A."/>
            <person name="Clavel T."/>
        </authorList>
    </citation>
    <scope>NUCLEOTIDE SEQUENCE [LARGE SCALE GENOMIC DNA]</scope>
    <source>
        <strain evidence="7 8">CLA-KB-P66</strain>
    </source>
</reference>
<organism evidence="7 8">
    <name type="scientific">Intestinicryptomonas porci</name>
    <dbReference type="NCBI Taxonomy" id="2926320"/>
    <lineage>
        <taxon>Bacteria</taxon>
        <taxon>Pseudomonadati</taxon>
        <taxon>Verrucomicrobiota</taxon>
        <taxon>Opitutia</taxon>
        <taxon>Opitutales</taxon>
        <taxon>Intestinicryptomonaceae</taxon>
        <taxon>Intestinicryptomonas</taxon>
    </lineage>
</organism>
<feature type="transmembrane region" description="Helical" evidence="6">
    <location>
        <begin position="120"/>
        <end position="146"/>
    </location>
</feature>
<evidence type="ECO:0000256" key="3">
    <source>
        <dbReference type="ARBA" id="ARBA00022960"/>
    </source>
</evidence>
<dbReference type="PANTHER" id="PTHR30474">
    <property type="entry name" value="CELL CYCLE PROTEIN"/>
    <property type="match status" value="1"/>
</dbReference>
<feature type="transmembrane region" description="Helical" evidence="6">
    <location>
        <begin position="204"/>
        <end position="224"/>
    </location>
</feature>
<sequence>MFAKLKDDGLEGRIKMRSDILMPICMALLSLMGLVFIYTSQSYNMDEMSIARQFWFRQTVFLAMGSVAYFFISRMDYEKCFVYAHLIYAMCIALLIPLFLEGSCGINLPFVDKRFNATRWINMGIFSLQPAEIAKIGACIMVAAILARSKIGTIKESLKVLLKIFVVAAIPILLIFLQPDLGSTLVFPPMVFAMLYVSKLSKKFFVMAFAAFALMVAIVAWDIVRYTSFLEENKITATVSSKGNLFGSSHFCLPMKDYQRNRILAFVAPEVVDKLGQDVTWNVRQSLISIGSGGFFGKGLGEGTQAKLGYLPSDVAYNDFIFAVLAEESGFVGASFAVLLQGAILLCCLRAARKSRDRFGQLLCAGICTMLAVHVFINIGMTLGIMPITGLPLPMLSYGGSFVLTCFILLGLVQSVFRHRRQFD</sequence>
<dbReference type="NCBIfam" id="NF037961">
    <property type="entry name" value="RodA_shape"/>
    <property type="match status" value="1"/>
</dbReference>
<evidence type="ECO:0000256" key="1">
    <source>
        <dbReference type="ARBA" id="ARBA00004141"/>
    </source>
</evidence>
<comment type="caution">
    <text evidence="7">The sequence shown here is derived from an EMBL/GenBank/DDBJ whole genome shotgun (WGS) entry which is preliminary data.</text>
</comment>
<dbReference type="InterPro" id="IPR001182">
    <property type="entry name" value="FtsW/RodA"/>
</dbReference>
<dbReference type="Proteomes" id="UP001275932">
    <property type="component" value="Unassembled WGS sequence"/>
</dbReference>
<feature type="transmembrane region" description="Helical" evidence="6">
    <location>
        <begin position="158"/>
        <end position="175"/>
    </location>
</feature>
<evidence type="ECO:0000256" key="5">
    <source>
        <dbReference type="ARBA" id="ARBA00023136"/>
    </source>
</evidence>
<gene>
    <name evidence="7" type="ORF">MOX91_07680</name>
</gene>
<dbReference type="PANTHER" id="PTHR30474:SF1">
    <property type="entry name" value="PEPTIDOGLYCAN GLYCOSYLTRANSFERASE MRDB"/>
    <property type="match status" value="1"/>
</dbReference>
<comment type="subcellular location">
    <subcellularLocation>
        <location evidence="1">Membrane</location>
        <topology evidence="1">Multi-pass membrane protein</topology>
    </subcellularLocation>
</comment>
<feature type="transmembrane region" description="Helical" evidence="6">
    <location>
        <begin position="330"/>
        <end position="350"/>
    </location>
</feature>
<evidence type="ECO:0000313" key="7">
    <source>
        <dbReference type="EMBL" id="MDX8416052.1"/>
    </source>
</evidence>
<feature type="transmembrane region" description="Helical" evidence="6">
    <location>
        <begin position="181"/>
        <end position="197"/>
    </location>
</feature>
<evidence type="ECO:0000256" key="6">
    <source>
        <dbReference type="SAM" id="Phobius"/>
    </source>
</evidence>
<keyword evidence="4 6" id="KW-1133">Transmembrane helix</keyword>
<evidence type="ECO:0000256" key="4">
    <source>
        <dbReference type="ARBA" id="ARBA00022989"/>
    </source>
</evidence>
<dbReference type="Pfam" id="PF01098">
    <property type="entry name" value="FTSW_RODA_SPOVE"/>
    <property type="match status" value="1"/>
</dbReference>
<protein>
    <submittedName>
        <fullName evidence="7">Rod shape-determining protein RodA</fullName>
    </submittedName>
</protein>
<evidence type="ECO:0000256" key="2">
    <source>
        <dbReference type="ARBA" id="ARBA00022692"/>
    </source>
</evidence>